<dbReference type="CDD" id="cd01335">
    <property type="entry name" value="Radical_SAM"/>
    <property type="match status" value="1"/>
</dbReference>
<dbReference type="PANTHER" id="PTHR11228:SF7">
    <property type="entry name" value="PQQA PEPTIDE CYCLASE"/>
    <property type="match status" value="1"/>
</dbReference>
<keyword evidence="4" id="KW-0479">Metal-binding</keyword>
<dbReference type="InterPro" id="IPR013785">
    <property type="entry name" value="Aldolase_TIM"/>
</dbReference>
<dbReference type="PROSITE" id="PS51918">
    <property type="entry name" value="RADICAL_SAM"/>
    <property type="match status" value="1"/>
</dbReference>
<reference evidence="8 9" key="1">
    <citation type="submission" date="2018-11" db="EMBL/GenBank/DDBJ databases">
        <title>Genomes From Bacteria Associated with the Canine Oral Cavity: a Test Case for Automated Genome-Based Taxonomic Assignment.</title>
        <authorList>
            <person name="Coil D.A."/>
            <person name="Jospin G."/>
            <person name="Darling A.E."/>
            <person name="Wallis C."/>
            <person name="Davis I.J."/>
            <person name="Harris S."/>
            <person name="Eisen J.A."/>
            <person name="Holcombe L.J."/>
            <person name="O'Flynn C."/>
        </authorList>
    </citation>
    <scope>NUCLEOTIDE SEQUENCE [LARGE SCALE GENOMIC DNA]</scope>
    <source>
        <strain evidence="8 9">OH2617_COT-023</strain>
    </source>
</reference>
<comment type="caution">
    <text evidence="8">The sequence shown here is derived from an EMBL/GenBank/DDBJ whole genome shotgun (WGS) entry which is preliminary data.</text>
</comment>
<keyword evidence="5" id="KW-0408">Iron</keyword>
<dbReference type="NCBIfam" id="TIGR04085">
    <property type="entry name" value="rSAM_more_4Fe4S"/>
    <property type="match status" value="1"/>
</dbReference>
<evidence type="ECO:0000256" key="1">
    <source>
        <dbReference type="ARBA" id="ARBA00001966"/>
    </source>
</evidence>
<evidence type="ECO:0000256" key="2">
    <source>
        <dbReference type="ARBA" id="ARBA00022485"/>
    </source>
</evidence>
<dbReference type="SFLD" id="SFLDS00029">
    <property type="entry name" value="Radical_SAM"/>
    <property type="match status" value="1"/>
</dbReference>
<dbReference type="InterPro" id="IPR007197">
    <property type="entry name" value="rSAM"/>
</dbReference>
<proteinExistence type="predicted"/>
<dbReference type="GO" id="GO:0051539">
    <property type="term" value="F:4 iron, 4 sulfur cluster binding"/>
    <property type="evidence" value="ECO:0007669"/>
    <property type="project" value="UniProtKB-KW"/>
</dbReference>
<sequence length="371" mass="42264">MESKPGLRKRLALEAFRKMHRNRVKLHELRTLFWECTLRCNVACRHCGSDCRVSAVHPDMPAADFLQVIDEITPFVDRHKVLVIFTGGEALVRPDIEACGRALYDREYPWGIVSNGMLFAQRLNGLLAAGMRAATISLDGFEEAHNWLRGNPLSFCRAEQSVKALVQTEGVNWDIVTCANRKNFDELPRFKKYLRGLGVKQWRIFTVFPVGRAADVPELQLSSVQFVQLMDFIRECRREGFRVSYGCEGFLGGYEMEVRDHFYECSAGVSTASILADGSISGCPSIRANFHQGNIYQDRFIDVWENAFVPYRDREWARRGACAECNMFRYCEGNGMHLHDDNGDLLVCHHRRIIEGLTAQSPEKVPTSTSR</sequence>
<accession>A0A3P1XYF5</accession>
<evidence type="ECO:0000256" key="4">
    <source>
        <dbReference type="ARBA" id="ARBA00022723"/>
    </source>
</evidence>
<dbReference type="InterPro" id="IPR026404">
    <property type="entry name" value="rSAM_w_lipo"/>
</dbReference>
<keyword evidence="2" id="KW-0004">4Fe-4S</keyword>
<dbReference type="SUPFAM" id="SSF102114">
    <property type="entry name" value="Radical SAM enzymes"/>
    <property type="match status" value="1"/>
</dbReference>
<dbReference type="SFLD" id="SFLDG01067">
    <property type="entry name" value="SPASM/twitch_domain_containing"/>
    <property type="match status" value="1"/>
</dbReference>
<organism evidence="8 9">
    <name type="scientific">Tannerella forsythia</name>
    <name type="common">Bacteroides forsythus</name>
    <dbReference type="NCBI Taxonomy" id="28112"/>
    <lineage>
        <taxon>Bacteria</taxon>
        <taxon>Pseudomonadati</taxon>
        <taxon>Bacteroidota</taxon>
        <taxon>Bacteroidia</taxon>
        <taxon>Bacteroidales</taxon>
        <taxon>Tannerellaceae</taxon>
        <taxon>Tannerella</taxon>
    </lineage>
</organism>
<dbReference type="EMBL" id="RQYS01000003">
    <property type="protein sequence ID" value="RRD62986.1"/>
    <property type="molecule type" value="Genomic_DNA"/>
</dbReference>
<keyword evidence="3" id="KW-0949">S-adenosyl-L-methionine</keyword>
<dbReference type="Pfam" id="PF13186">
    <property type="entry name" value="SPASM"/>
    <property type="match status" value="1"/>
</dbReference>
<dbReference type="Gene3D" id="3.20.20.70">
    <property type="entry name" value="Aldolase class I"/>
    <property type="match status" value="1"/>
</dbReference>
<dbReference type="AlphaFoldDB" id="A0A3P1XYF5"/>
<dbReference type="GO" id="GO:0046872">
    <property type="term" value="F:metal ion binding"/>
    <property type="evidence" value="ECO:0007669"/>
    <property type="project" value="UniProtKB-KW"/>
</dbReference>
<dbReference type="InterPro" id="IPR050377">
    <property type="entry name" value="Radical_SAM_PqqE_MftC-like"/>
</dbReference>
<evidence type="ECO:0000256" key="3">
    <source>
        <dbReference type="ARBA" id="ARBA00022691"/>
    </source>
</evidence>
<evidence type="ECO:0000313" key="9">
    <source>
        <dbReference type="Proteomes" id="UP000278609"/>
    </source>
</evidence>
<dbReference type="InterPro" id="IPR058240">
    <property type="entry name" value="rSAM_sf"/>
</dbReference>
<dbReference type="PANTHER" id="PTHR11228">
    <property type="entry name" value="RADICAL SAM DOMAIN PROTEIN"/>
    <property type="match status" value="1"/>
</dbReference>
<dbReference type="GO" id="GO:0003824">
    <property type="term" value="F:catalytic activity"/>
    <property type="evidence" value="ECO:0007669"/>
    <property type="project" value="InterPro"/>
</dbReference>
<evidence type="ECO:0000256" key="6">
    <source>
        <dbReference type="ARBA" id="ARBA00023014"/>
    </source>
</evidence>
<dbReference type="Pfam" id="PF04055">
    <property type="entry name" value="Radical_SAM"/>
    <property type="match status" value="1"/>
</dbReference>
<keyword evidence="6" id="KW-0411">Iron-sulfur</keyword>
<evidence type="ECO:0000259" key="7">
    <source>
        <dbReference type="PROSITE" id="PS51918"/>
    </source>
</evidence>
<dbReference type="OrthoDB" id="9763993at2"/>
<dbReference type="InterPro" id="IPR023885">
    <property type="entry name" value="4Fe4S-binding_SPASM_dom"/>
</dbReference>
<dbReference type="PIRSF" id="PIRSF037420">
    <property type="entry name" value="PQQ_syn_pqqE"/>
    <property type="match status" value="1"/>
</dbReference>
<gene>
    <name evidence="8" type="ORF">EII40_01215</name>
</gene>
<dbReference type="RefSeq" id="WP_124750452.1">
    <property type="nucleotide sequence ID" value="NZ_RQYS01000003.1"/>
</dbReference>
<evidence type="ECO:0000313" key="8">
    <source>
        <dbReference type="EMBL" id="RRD62986.1"/>
    </source>
</evidence>
<dbReference type="NCBIfam" id="TIGR04133">
    <property type="entry name" value="rSAM_w_lipo"/>
    <property type="match status" value="1"/>
</dbReference>
<evidence type="ECO:0000256" key="5">
    <source>
        <dbReference type="ARBA" id="ARBA00023004"/>
    </source>
</evidence>
<feature type="domain" description="Radical SAM core" evidence="7">
    <location>
        <begin position="26"/>
        <end position="242"/>
    </location>
</feature>
<protein>
    <submittedName>
        <fullName evidence="8">Radical SAM protein</fullName>
    </submittedName>
</protein>
<dbReference type="Proteomes" id="UP000278609">
    <property type="component" value="Unassembled WGS sequence"/>
</dbReference>
<dbReference type="InterPro" id="IPR017200">
    <property type="entry name" value="PqqE-like"/>
</dbReference>
<name>A0A3P1XYF5_TANFO</name>
<comment type="cofactor">
    <cofactor evidence="1">
        <name>[4Fe-4S] cluster</name>
        <dbReference type="ChEBI" id="CHEBI:49883"/>
    </cofactor>
</comment>